<dbReference type="Proteomes" id="UP000621560">
    <property type="component" value="Unassembled WGS sequence"/>
</dbReference>
<evidence type="ECO:0000313" key="13">
    <source>
        <dbReference type="Proteomes" id="UP000621560"/>
    </source>
</evidence>
<keyword evidence="4" id="KW-0479">Metal-binding</keyword>
<dbReference type="GO" id="GO:0016836">
    <property type="term" value="F:hydro-lyase activity"/>
    <property type="evidence" value="ECO:0007669"/>
    <property type="project" value="UniProtKB-ARBA"/>
</dbReference>
<dbReference type="InterPro" id="IPR056740">
    <property type="entry name" value="ILV_EDD_C"/>
</dbReference>
<dbReference type="InterPro" id="IPR042096">
    <property type="entry name" value="Dihydro-acid_dehy_C"/>
</dbReference>
<dbReference type="RefSeq" id="WP_190913742.1">
    <property type="nucleotide sequence ID" value="NZ_JACXIZ010000003.1"/>
</dbReference>
<feature type="compositionally biased region" description="Basic and acidic residues" evidence="9">
    <location>
        <begin position="1"/>
        <end position="17"/>
    </location>
</feature>
<dbReference type="NCBIfam" id="NF009560">
    <property type="entry name" value="PRK13017.1"/>
    <property type="match status" value="1"/>
</dbReference>
<evidence type="ECO:0000259" key="11">
    <source>
        <dbReference type="Pfam" id="PF24877"/>
    </source>
</evidence>
<dbReference type="PANTHER" id="PTHR43183:SF1">
    <property type="entry name" value="HYPOTHETICAL DIHYDROXY-ACID DEHYDRATASE (EUROFUNG)-RELATED"/>
    <property type="match status" value="1"/>
</dbReference>
<dbReference type="GO" id="GO:0046872">
    <property type="term" value="F:metal ion binding"/>
    <property type="evidence" value="ECO:0007669"/>
    <property type="project" value="UniProtKB-KW"/>
</dbReference>
<dbReference type="PANTHER" id="PTHR43183">
    <property type="entry name" value="HYPOTHETICAL DIHYDROXYACID DEHYDRATASE (EUROFUNG)-RELATED"/>
    <property type="match status" value="1"/>
</dbReference>
<evidence type="ECO:0000256" key="3">
    <source>
        <dbReference type="ARBA" id="ARBA00022714"/>
    </source>
</evidence>
<evidence type="ECO:0000256" key="1">
    <source>
        <dbReference type="ARBA" id="ARBA00006486"/>
    </source>
</evidence>
<evidence type="ECO:0000256" key="4">
    <source>
        <dbReference type="ARBA" id="ARBA00022723"/>
    </source>
</evidence>
<dbReference type="PROSITE" id="PS00886">
    <property type="entry name" value="ILVD_EDD_1"/>
    <property type="match status" value="1"/>
</dbReference>
<organism evidence="12 13">
    <name type="scientific">Paenibacillus sabuli</name>
    <dbReference type="NCBI Taxonomy" id="2772509"/>
    <lineage>
        <taxon>Bacteria</taxon>
        <taxon>Bacillati</taxon>
        <taxon>Bacillota</taxon>
        <taxon>Bacilli</taxon>
        <taxon>Bacillales</taxon>
        <taxon>Paenibacillaceae</taxon>
        <taxon>Paenibacillus</taxon>
    </lineage>
</organism>
<dbReference type="InterPro" id="IPR052352">
    <property type="entry name" value="Sugar_Degrad_Dehydratases"/>
</dbReference>
<comment type="caution">
    <text evidence="12">The sequence shown here is derived from an EMBL/GenBank/DDBJ whole genome shotgun (WGS) entry which is preliminary data.</text>
</comment>
<accession>A0A927BQI2</accession>
<keyword evidence="8" id="KW-0100">Branched-chain amino acid biosynthesis</keyword>
<feature type="domain" description="Dihydroxy-acid/6-phosphogluconate dehydratase C-terminal" evidence="11">
    <location>
        <begin position="416"/>
        <end position="610"/>
    </location>
</feature>
<evidence type="ECO:0000313" key="12">
    <source>
        <dbReference type="EMBL" id="MBD2843694.1"/>
    </source>
</evidence>
<protein>
    <submittedName>
        <fullName evidence="12">Dihydroxy-acid dehydratase</fullName>
    </submittedName>
</protein>
<reference evidence="12" key="1">
    <citation type="submission" date="2020-09" db="EMBL/GenBank/DDBJ databases">
        <title>A novel bacterium of genus Paenibacillus, isolated from South China Sea.</title>
        <authorList>
            <person name="Huang H."/>
            <person name="Mo K."/>
            <person name="Hu Y."/>
        </authorList>
    </citation>
    <scope>NUCLEOTIDE SEQUENCE</scope>
    <source>
        <strain evidence="12">IB182496</strain>
    </source>
</reference>
<feature type="region of interest" description="Disordered" evidence="9">
    <location>
        <begin position="1"/>
        <end position="63"/>
    </location>
</feature>
<feature type="domain" description="Dihydroxy-acid/6-phosphogluconate dehydratase N-terminal" evidence="10">
    <location>
        <begin position="95"/>
        <end position="406"/>
    </location>
</feature>
<evidence type="ECO:0000259" key="10">
    <source>
        <dbReference type="Pfam" id="PF00920"/>
    </source>
</evidence>
<proteinExistence type="inferred from homology"/>
<dbReference type="EMBL" id="JACXIZ010000003">
    <property type="protein sequence ID" value="MBD2843694.1"/>
    <property type="molecule type" value="Genomic_DNA"/>
</dbReference>
<evidence type="ECO:0000256" key="5">
    <source>
        <dbReference type="ARBA" id="ARBA00023004"/>
    </source>
</evidence>
<evidence type="ECO:0000256" key="6">
    <source>
        <dbReference type="ARBA" id="ARBA00023014"/>
    </source>
</evidence>
<dbReference type="Gene3D" id="3.50.30.80">
    <property type="entry name" value="IlvD/EDD C-terminal domain-like"/>
    <property type="match status" value="1"/>
</dbReference>
<keyword evidence="5" id="KW-0408">Iron</keyword>
<dbReference type="Pfam" id="PF00920">
    <property type="entry name" value="ILVD_EDD_N"/>
    <property type="match status" value="1"/>
</dbReference>
<keyword evidence="13" id="KW-1185">Reference proteome</keyword>
<evidence type="ECO:0000256" key="7">
    <source>
        <dbReference type="ARBA" id="ARBA00023239"/>
    </source>
</evidence>
<dbReference type="SUPFAM" id="SSF143975">
    <property type="entry name" value="IlvD/EDD N-terminal domain-like"/>
    <property type="match status" value="1"/>
</dbReference>
<dbReference type="GO" id="GO:0051537">
    <property type="term" value="F:2 iron, 2 sulfur cluster binding"/>
    <property type="evidence" value="ECO:0007669"/>
    <property type="project" value="UniProtKB-KW"/>
</dbReference>
<keyword evidence="3" id="KW-0001">2Fe-2S</keyword>
<dbReference type="InterPro" id="IPR020558">
    <property type="entry name" value="DiOHA_6PGluconate_deHydtase_CS"/>
</dbReference>
<dbReference type="InterPro" id="IPR000581">
    <property type="entry name" value="ILV_EDD_N"/>
</dbReference>
<dbReference type="GO" id="GO:0008652">
    <property type="term" value="P:amino acid biosynthetic process"/>
    <property type="evidence" value="ECO:0007669"/>
    <property type="project" value="UniProtKB-KW"/>
</dbReference>
<evidence type="ECO:0000256" key="9">
    <source>
        <dbReference type="SAM" id="MobiDB-lite"/>
    </source>
</evidence>
<dbReference type="Pfam" id="PF24877">
    <property type="entry name" value="ILV_EDD_C"/>
    <property type="match status" value="1"/>
</dbReference>
<dbReference type="FunFam" id="3.50.30.80:FF:000001">
    <property type="entry name" value="Dihydroxy-acid dehydratase"/>
    <property type="match status" value="1"/>
</dbReference>
<keyword evidence="7" id="KW-0456">Lyase</keyword>
<dbReference type="NCBIfam" id="NF004784">
    <property type="entry name" value="PRK06131.1"/>
    <property type="match status" value="1"/>
</dbReference>
<sequence length="621" mass="66916">MGRVDRDDRAAGAERTKASSPVDRAAAGPTERGATIRTSSWREADEPEPQAPSERKDSERPPLRSAAYFGEQELWGFIHRSFTKSMGYTEADIRRPVIGIANTFSELNKCHSHFRELTDYVKRGVWQAGGTPMEFPTISIGEPYIKPTTMLLRNLMAMDTEEMLSGHPIDGVVLLGGCDKTVPAQLMAAASANIPAIVLTGGPMLNGRLGGRALGACTDCYGFTLDHKAGVIDDAQLAVAENAICRSDGHCMVMGTASTMASIAEALGMALPGSAAIPAPDSRRRHMAVATGRQIVELVRRDLRPRDIMTEEAMANAITVTMASGGSTNAIIHLIAIAQRLGRRLPLDTFDAISRRTPFLLNLRPSGEYQMEEYFEAGGVPALMKELLPLLHADCVTVTGGTVADNVASAAVLDRKVIRPLAEPLEPEGGIAVLRGNLAPDGALIKQTAVSPQLKRHVGRALVFDSPADLQARIDDPELEVDEHSVLVLRNAGPIGAPGMPEIGQIPIPKKLLVRGVRDMVRISDARISGTSYGALVVHAAPEAAIGGPLALVRDGDEIELDIAARRLELRVGEDELARRRAAWTPPPRQYDRGYGRLFQERVLQADRGCDFDFLLPPGLD</sequence>
<dbReference type="AlphaFoldDB" id="A0A927BQI2"/>
<gene>
    <name evidence="12" type="ORF">IDH44_00705</name>
</gene>
<name>A0A927BQI2_9BACL</name>
<keyword evidence="6" id="KW-0411">Iron-sulfur</keyword>
<keyword evidence="2" id="KW-0028">Amino-acid biosynthesis</keyword>
<evidence type="ECO:0000256" key="8">
    <source>
        <dbReference type="ARBA" id="ARBA00023304"/>
    </source>
</evidence>
<evidence type="ECO:0000256" key="2">
    <source>
        <dbReference type="ARBA" id="ARBA00022605"/>
    </source>
</evidence>
<comment type="similarity">
    <text evidence="1">Belongs to the IlvD/Edd family.</text>
</comment>
<feature type="compositionally biased region" description="Basic and acidic residues" evidence="9">
    <location>
        <begin position="53"/>
        <end position="62"/>
    </location>
</feature>
<dbReference type="SUPFAM" id="SSF52016">
    <property type="entry name" value="LeuD/IlvD-like"/>
    <property type="match status" value="1"/>
</dbReference>
<dbReference type="InterPro" id="IPR037237">
    <property type="entry name" value="IlvD/EDD_N"/>
</dbReference>
<dbReference type="GO" id="GO:0009082">
    <property type="term" value="P:branched-chain amino acid biosynthetic process"/>
    <property type="evidence" value="ECO:0007669"/>
    <property type="project" value="UniProtKB-KW"/>
</dbReference>